<keyword evidence="3" id="KW-1003">Cell membrane</keyword>
<feature type="transmembrane region" description="Helical" evidence="9">
    <location>
        <begin position="54"/>
        <end position="74"/>
    </location>
</feature>
<keyword evidence="5" id="KW-0029">Amino-acid transport</keyword>
<organism evidence="10 11">
    <name type="scientific">Acidovorax delafieldii 2AN</name>
    <dbReference type="NCBI Taxonomy" id="573060"/>
    <lineage>
        <taxon>Bacteria</taxon>
        <taxon>Pseudomonadati</taxon>
        <taxon>Pseudomonadota</taxon>
        <taxon>Betaproteobacteria</taxon>
        <taxon>Burkholderiales</taxon>
        <taxon>Comamonadaceae</taxon>
        <taxon>Acidovorax</taxon>
    </lineage>
</organism>
<dbReference type="EMBL" id="ACQT01000001">
    <property type="protein sequence ID" value="EER62404.1"/>
    <property type="molecule type" value="Genomic_DNA"/>
</dbReference>
<evidence type="ECO:0000256" key="8">
    <source>
        <dbReference type="ARBA" id="ARBA00037998"/>
    </source>
</evidence>
<evidence type="ECO:0000256" key="2">
    <source>
        <dbReference type="ARBA" id="ARBA00022448"/>
    </source>
</evidence>
<keyword evidence="11" id="KW-1185">Reference proteome</keyword>
<name>C5SZK8_ACIDE</name>
<dbReference type="InterPro" id="IPR001851">
    <property type="entry name" value="ABC_transp_permease"/>
</dbReference>
<feature type="transmembrane region" description="Helical" evidence="9">
    <location>
        <begin position="260"/>
        <end position="279"/>
    </location>
</feature>
<feature type="transmembrane region" description="Helical" evidence="9">
    <location>
        <begin position="86"/>
        <end position="109"/>
    </location>
</feature>
<sequence length="285" mass="30363">MSTIVIGLSLGMLLFLLAAGLTLIFGMLGVINFAHGAVYMLGAYISYETGRRTGSFLMGVLAATLLTALVGAVVEKLTLRPLYERPHFYQLILTFGLILVLSDLVRFIWGPGYQEVAIPPLWSGTVDMLGSTIPMYRLFVIGFGALISVGLYLVLEKSTFGMLVRAASSDAEMVRILGLPVGAIRMAVFAIGCGLSGLAGAIAAPLFPIELGMATNTIIDCFIVVILGGLGNIRGAIAASMLIGMVRALGYVYLPGWVDIMTFVLLIGTLLTRPQGLFYRTARTA</sequence>
<dbReference type="Proteomes" id="UP000003856">
    <property type="component" value="Unassembled WGS sequence"/>
</dbReference>
<dbReference type="RefSeq" id="WP_005792716.1">
    <property type="nucleotide sequence ID" value="NZ_ACQT01000001.1"/>
</dbReference>
<feature type="transmembrane region" description="Helical" evidence="9">
    <location>
        <begin position="176"/>
        <end position="207"/>
    </location>
</feature>
<keyword evidence="6 9" id="KW-1133">Transmembrane helix</keyword>
<keyword evidence="7 9" id="KW-0472">Membrane</keyword>
<evidence type="ECO:0000256" key="3">
    <source>
        <dbReference type="ARBA" id="ARBA00022475"/>
    </source>
</evidence>
<evidence type="ECO:0000256" key="9">
    <source>
        <dbReference type="SAM" id="Phobius"/>
    </source>
</evidence>
<reference evidence="10 11" key="1">
    <citation type="submission" date="2009-05" db="EMBL/GenBank/DDBJ databases">
        <title>The draft genome of Acidovorax delafieldii 2AN.</title>
        <authorList>
            <consortium name="US DOE Joint Genome Institute (JGI-PGF)"/>
            <person name="Lucas S."/>
            <person name="Copeland A."/>
            <person name="Lapidus A."/>
            <person name="Glavina del Rio T."/>
            <person name="Tice H."/>
            <person name="Bruce D."/>
            <person name="Goodwin L."/>
            <person name="Pitluck S."/>
            <person name="Larimer F."/>
            <person name="Land M.L."/>
            <person name="Hauser L."/>
            <person name="Shelobolina E.S."/>
            <person name="Picardal F."/>
            <person name="Roden E."/>
            <person name="Emerson D."/>
        </authorList>
    </citation>
    <scope>NUCLEOTIDE SEQUENCE [LARGE SCALE GENOMIC DNA]</scope>
    <source>
        <strain evidence="10 11">2AN</strain>
    </source>
</reference>
<evidence type="ECO:0000256" key="7">
    <source>
        <dbReference type="ARBA" id="ARBA00023136"/>
    </source>
</evidence>
<dbReference type="AlphaFoldDB" id="C5SZK8"/>
<evidence type="ECO:0000256" key="4">
    <source>
        <dbReference type="ARBA" id="ARBA00022692"/>
    </source>
</evidence>
<dbReference type="CDD" id="cd06582">
    <property type="entry name" value="TM_PBP1_LivH_like"/>
    <property type="match status" value="1"/>
</dbReference>
<keyword evidence="2" id="KW-0813">Transport</keyword>
<evidence type="ECO:0000256" key="6">
    <source>
        <dbReference type="ARBA" id="ARBA00022989"/>
    </source>
</evidence>
<dbReference type="GO" id="GO:0006865">
    <property type="term" value="P:amino acid transport"/>
    <property type="evidence" value="ECO:0007669"/>
    <property type="project" value="UniProtKB-KW"/>
</dbReference>
<comment type="caution">
    <text evidence="10">The sequence shown here is derived from an EMBL/GenBank/DDBJ whole genome shotgun (WGS) entry which is preliminary data.</text>
</comment>
<comment type="similarity">
    <text evidence="8">Belongs to the binding-protein-dependent transport system permease family. LivHM subfamily.</text>
</comment>
<dbReference type="GO" id="GO:0005886">
    <property type="term" value="C:plasma membrane"/>
    <property type="evidence" value="ECO:0007669"/>
    <property type="project" value="UniProtKB-SubCell"/>
</dbReference>
<dbReference type="OrthoDB" id="9807115at2"/>
<dbReference type="PANTHER" id="PTHR11795">
    <property type="entry name" value="BRANCHED-CHAIN AMINO ACID TRANSPORT SYSTEM PERMEASE PROTEIN LIVH"/>
    <property type="match status" value="1"/>
</dbReference>
<feature type="transmembrane region" description="Helical" evidence="9">
    <location>
        <begin position="12"/>
        <end position="34"/>
    </location>
</feature>
<dbReference type="PATRIC" id="fig|573060.9.peg.5228"/>
<dbReference type="InterPro" id="IPR052157">
    <property type="entry name" value="BCAA_transport_permease"/>
</dbReference>
<evidence type="ECO:0000313" key="11">
    <source>
        <dbReference type="Proteomes" id="UP000003856"/>
    </source>
</evidence>
<keyword evidence="4 9" id="KW-0812">Transmembrane</keyword>
<accession>C5SZK8</accession>
<gene>
    <name evidence="10" type="ORF">AcdelDRAFT_0088</name>
</gene>
<dbReference type="GO" id="GO:0022857">
    <property type="term" value="F:transmembrane transporter activity"/>
    <property type="evidence" value="ECO:0007669"/>
    <property type="project" value="InterPro"/>
</dbReference>
<evidence type="ECO:0000313" key="10">
    <source>
        <dbReference type="EMBL" id="EER62404.1"/>
    </source>
</evidence>
<evidence type="ECO:0000256" key="5">
    <source>
        <dbReference type="ARBA" id="ARBA00022970"/>
    </source>
</evidence>
<evidence type="ECO:0000256" key="1">
    <source>
        <dbReference type="ARBA" id="ARBA00004651"/>
    </source>
</evidence>
<dbReference type="PANTHER" id="PTHR11795:SF442">
    <property type="entry name" value="ABC TRANSPORTER ATP-BINDING PROTEIN"/>
    <property type="match status" value="1"/>
</dbReference>
<comment type="subcellular location">
    <subcellularLocation>
        <location evidence="1">Cell membrane</location>
        <topology evidence="1">Multi-pass membrane protein</topology>
    </subcellularLocation>
</comment>
<feature type="transmembrane region" description="Helical" evidence="9">
    <location>
        <begin position="213"/>
        <end position="230"/>
    </location>
</feature>
<protein>
    <submittedName>
        <fullName evidence="10">Inner-membrane translocator</fullName>
    </submittedName>
</protein>
<dbReference type="Pfam" id="PF02653">
    <property type="entry name" value="BPD_transp_2"/>
    <property type="match status" value="1"/>
</dbReference>
<proteinExistence type="inferred from homology"/>
<feature type="transmembrane region" description="Helical" evidence="9">
    <location>
        <begin position="135"/>
        <end position="155"/>
    </location>
</feature>